<protein>
    <submittedName>
        <fullName evidence="7">Uncharacterized protein</fullName>
    </submittedName>
</protein>
<evidence type="ECO:0000256" key="1">
    <source>
        <dbReference type="ARBA" id="ARBA00004123"/>
    </source>
</evidence>
<organism evidence="7 8">
    <name type="scientific">Galerina marginata (strain CBS 339.88)</name>
    <dbReference type="NCBI Taxonomy" id="685588"/>
    <lineage>
        <taxon>Eukaryota</taxon>
        <taxon>Fungi</taxon>
        <taxon>Dikarya</taxon>
        <taxon>Basidiomycota</taxon>
        <taxon>Agaricomycotina</taxon>
        <taxon>Agaricomycetes</taxon>
        <taxon>Agaricomycetidae</taxon>
        <taxon>Agaricales</taxon>
        <taxon>Agaricineae</taxon>
        <taxon>Strophariaceae</taxon>
        <taxon>Galerina</taxon>
    </lineage>
</organism>
<keyword evidence="3" id="KW-0805">Transcription regulation</keyword>
<keyword evidence="5" id="KW-0539">Nucleus</keyword>
<dbReference type="HOGENOM" id="CLU_073373_0_0_1"/>
<evidence type="ECO:0000256" key="2">
    <source>
        <dbReference type="ARBA" id="ARBA00008048"/>
    </source>
</evidence>
<sequence length="270" mass="29744">MMMGETVELKNEIERLEEVHGRLQRVRQIPRVLLQMKGNEKVGDEFGVVKEIGELVQSAAVQAALSRAQESLKADAGGLGTEHRRLKRKKSKKGETSRRTRSPEGYVAEERKGTTVLPVCSEDAVKMEQLGAWARAYNAAHKNKIRIRGDMVRLAIPDVMTVYMGVGRGEGDRVVVETIRAFGPREQMEGHGQSGYTVYQELSQQMNKMLEMAGQAKLQQAVGLVEAYEDVFVGRCAVCGRVVAGEGHVPGVVRRWTGSGWAGEHIGCSP</sequence>
<dbReference type="InterPro" id="IPR021627">
    <property type="entry name" value="Mediator_Med27"/>
</dbReference>
<evidence type="ECO:0000313" key="7">
    <source>
        <dbReference type="EMBL" id="KDR75410.1"/>
    </source>
</evidence>
<dbReference type="STRING" id="685588.A0A067SWV3"/>
<dbReference type="AlphaFoldDB" id="A0A067SWV3"/>
<evidence type="ECO:0000256" key="4">
    <source>
        <dbReference type="ARBA" id="ARBA00023163"/>
    </source>
</evidence>
<name>A0A067SWV3_GALM3</name>
<evidence type="ECO:0000256" key="6">
    <source>
        <dbReference type="SAM" id="MobiDB-lite"/>
    </source>
</evidence>
<comment type="subcellular location">
    <subcellularLocation>
        <location evidence="1">Nucleus</location>
    </subcellularLocation>
</comment>
<comment type="similarity">
    <text evidence="2">Belongs to the Mediator complex subunit 27 family.</text>
</comment>
<keyword evidence="4" id="KW-0804">Transcription</keyword>
<evidence type="ECO:0000313" key="8">
    <source>
        <dbReference type="Proteomes" id="UP000027222"/>
    </source>
</evidence>
<dbReference type="OrthoDB" id="10261040at2759"/>
<dbReference type="Proteomes" id="UP000027222">
    <property type="component" value="Unassembled WGS sequence"/>
</dbReference>
<dbReference type="GO" id="GO:0016592">
    <property type="term" value="C:mediator complex"/>
    <property type="evidence" value="ECO:0007669"/>
    <property type="project" value="InterPro"/>
</dbReference>
<gene>
    <name evidence="7" type="ORF">GALMADRAFT_1333804</name>
</gene>
<dbReference type="EMBL" id="KL142381">
    <property type="protein sequence ID" value="KDR75410.1"/>
    <property type="molecule type" value="Genomic_DNA"/>
</dbReference>
<evidence type="ECO:0000256" key="3">
    <source>
        <dbReference type="ARBA" id="ARBA00023015"/>
    </source>
</evidence>
<evidence type="ECO:0000256" key="5">
    <source>
        <dbReference type="ARBA" id="ARBA00023242"/>
    </source>
</evidence>
<proteinExistence type="inferred from homology"/>
<reference evidence="8" key="1">
    <citation type="journal article" date="2014" name="Proc. Natl. Acad. Sci. U.S.A.">
        <title>Extensive sampling of basidiomycete genomes demonstrates inadequacy of the white-rot/brown-rot paradigm for wood decay fungi.</title>
        <authorList>
            <person name="Riley R."/>
            <person name="Salamov A.A."/>
            <person name="Brown D.W."/>
            <person name="Nagy L.G."/>
            <person name="Floudas D."/>
            <person name="Held B.W."/>
            <person name="Levasseur A."/>
            <person name="Lombard V."/>
            <person name="Morin E."/>
            <person name="Otillar R."/>
            <person name="Lindquist E.A."/>
            <person name="Sun H."/>
            <person name="LaButti K.M."/>
            <person name="Schmutz J."/>
            <person name="Jabbour D."/>
            <person name="Luo H."/>
            <person name="Baker S.E."/>
            <person name="Pisabarro A.G."/>
            <person name="Walton J.D."/>
            <person name="Blanchette R.A."/>
            <person name="Henrissat B."/>
            <person name="Martin F."/>
            <person name="Cullen D."/>
            <person name="Hibbett D.S."/>
            <person name="Grigoriev I.V."/>
        </authorList>
    </citation>
    <scope>NUCLEOTIDE SEQUENCE [LARGE SCALE GENOMIC DNA]</scope>
    <source>
        <strain evidence="8">CBS 339.88</strain>
    </source>
</reference>
<dbReference type="Pfam" id="PF11571">
    <property type="entry name" value="Med27"/>
    <property type="match status" value="1"/>
</dbReference>
<feature type="region of interest" description="Disordered" evidence="6">
    <location>
        <begin position="72"/>
        <end position="106"/>
    </location>
</feature>
<feature type="compositionally biased region" description="Basic and acidic residues" evidence="6">
    <location>
        <begin position="93"/>
        <end position="106"/>
    </location>
</feature>
<keyword evidence="8" id="KW-1185">Reference proteome</keyword>
<accession>A0A067SWV3</accession>